<reference evidence="1" key="1">
    <citation type="submission" date="2018-05" db="EMBL/GenBank/DDBJ databases">
        <authorList>
            <person name="Lanie J.A."/>
            <person name="Ng W.-L."/>
            <person name="Kazmierczak K.M."/>
            <person name="Andrzejewski T.M."/>
            <person name="Davidsen T.M."/>
            <person name="Wayne K.J."/>
            <person name="Tettelin H."/>
            <person name="Glass J.I."/>
            <person name="Rusch D."/>
            <person name="Podicherti R."/>
            <person name="Tsui H.-C.T."/>
            <person name="Winkler M.E."/>
        </authorList>
    </citation>
    <scope>NUCLEOTIDE SEQUENCE</scope>
</reference>
<name>A0A381WAB0_9ZZZZ</name>
<organism evidence="1">
    <name type="scientific">marine metagenome</name>
    <dbReference type="NCBI Taxonomy" id="408172"/>
    <lineage>
        <taxon>unclassified sequences</taxon>
        <taxon>metagenomes</taxon>
        <taxon>ecological metagenomes</taxon>
    </lineage>
</organism>
<proteinExistence type="predicted"/>
<gene>
    <name evidence="1" type="ORF">METZ01_LOCUS102279</name>
</gene>
<protein>
    <submittedName>
        <fullName evidence="1">Uncharacterized protein</fullName>
    </submittedName>
</protein>
<evidence type="ECO:0000313" key="1">
    <source>
        <dbReference type="EMBL" id="SVA49425.1"/>
    </source>
</evidence>
<sequence>MGATGFDVGRETPGACRGADYLVKPTATLLVANNDNYALAA</sequence>
<dbReference type="EMBL" id="UINC01011171">
    <property type="protein sequence ID" value="SVA49425.1"/>
    <property type="molecule type" value="Genomic_DNA"/>
</dbReference>
<dbReference type="AlphaFoldDB" id="A0A381WAB0"/>
<accession>A0A381WAB0</accession>